<dbReference type="Proteomes" id="UP000078561">
    <property type="component" value="Unassembled WGS sequence"/>
</dbReference>
<evidence type="ECO:0000313" key="15">
    <source>
        <dbReference type="EMBL" id="SAL96713.1"/>
    </source>
</evidence>
<gene>
    <name evidence="15" type="primary">ABSGL_02129.1 scaffold 2596</name>
</gene>
<comment type="similarity">
    <text evidence="11">Belongs to the TRAFAC class myosin-kinesin ATPase superfamily. Kinesin family.</text>
</comment>
<proteinExistence type="inferred from homology"/>
<feature type="region of interest" description="Disordered" evidence="13">
    <location>
        <begin position="1086"/>
        <end position="1135"/>
    </location>
</feature>
<evidence type="ECO:0000256" key="3">
    <source>
        <dbReference type="ARBA" id="ARBA00022574"/>
    </source>
</evidence>
<name>A0A163J267_ABSGL</name>
<dbReference type="GO" id="GO:0005875">
    <property type="term" value="C:microtubule associated complex"/>
    <property type="evidence" value="ECO:0007669"/>
    <property type="project" value="TreeGrafter"/>
</dbReference>
<evidence type="ECO:0000256" key="8">
    <source>
        <dbReference type="ARBA" id="ARBA00023054"/>
    </source>
</evidence>
<reference evidence="15" key="1">
    <citation type="submission" date="2016-04" db="EMBL/GenBank/DDBJ databases">
        <authorList>
            <person name="Evans L.H."/>
            <person name="Alamgir A."/>
            <person name="Owens N."/>
            <person name="Weber N.D."/>
            <person name="Virtaneva K."/>
            <person name="Barbian K."/>
            <person name="Babar A."/>
            <person name="Rosenke K."/>
        </authorList>
    </citation>
    <scope>NUCLEOTIDE SEQUENCE [LARGE SCALE GENOMIC DNA]</scope>
    <source>
        <strain evidence="15">CBS 101.48</strain>
    </source>
</reference>
<feature type="region of interest" description="Disordered" evidence="13">
    <location>
        <begin position="633"/>
        <end position="652"/>
    </location>
</feature>
<keyword evidence="9 11" id="KW-0505">Motor protein</keyword>
<feature type="compositionally biased region" description="Basic residues" evidence="13">
    <location>
        <begin position="1123"/>
        <end position="1135"/>
    </location>
</feature>
<dbReference type="InterPro" id="IPR019821">
    <property type="entry name" value="Kinesin_motor_CS"/>
</dbReference>
<evidence type="ECO:0000256" key="1">
    <source>
        <dbReference type="ARBA" id="ARBA00004245"/>
    </source>
</evidence>
<dbReference type="SUPFAM" id="SSF52540">
    <property type="entry name" value="P-loop containing nucleoside triphosphate hydrolases"/>
    <property type="match status" value="1"/>
</dbReference>
<dbReference type="EMBL" id="LT551165">
    <property type="protein sequence ID" value="SAL96713.1"/>
    <property type="molecule type" value="Genomic_DNA"/>
</dbReference>
<keyword evidence="10" id="KW-0206">Cytoskeleton</keyword>
<feature type="region of interest" description="Disordered" evidence="13">
    <location>
        <begin position="748"/>
        <end position="821"/>
    </location>
</feature>
<keyword evidence="3" id="KW-0853">WD repeat</keyword>
<dbReference type="InterPro" id="IPR027417">
    <property type="entry name" value="P-loop_NTPase"/>
</dbReference>
<dbReference type="PROSITE" id="PS50067">
    <property type="entry name" value="KINESIN_MOTOR_2"/>
    <property type="match status" value="1"/>
</dbReference>
<dbReference type="InterPro" id="IPR036961">
    <property type="entry name" value="Kinesin_motor_dom_sf"/>
</dbReference>
<feature type="region of interest" description="Disordered" evidence="13">
    <location>
        <begin position="53"/>
        <end position="85"/>
    </location>
</feature>
<protein>
    <recommendedName>
        <fullName evidence="14">Kinesin motor domain-containing protein</fullName>
    </recommendedName>
</protein>
<feature type="domain" description="Kinesin motor" evidence="14">
    <location>
        <begin position="250"/>
        <end position="625"/>
    </location>
</feature>
<dbReference type="PANTHER" id="PTHR47969:SF15">
    <property type="entry name" value="CHROMOSOME-ASSOCIATED KINESIN KIF4A-RELATED"/>
    <property type="match status" value="1"/>
</dbReference>
<dbReference type="STRING" id="4829.A0A163J267"/>
<keyword evidence="6 11" id="KW-0547">Nucleotide-binding</keyword>
<dbReference type="PANTHER" id="PTHR47969">
    <property type="entry name" value="CHROMOSOME-ASSOCIATED KINESIN KIF4A-RELATED"/>
    <property type="match status" value="1"/>
</dbReference>
<evidence type="ECO:0000256" key="2">
    <source>
        <dbReference type="ARBA" id="ARBA00022490"/>
    </source>
</evidence>
<evidence type="ECO:0000256" key="13">
    <source>
        <dbReference type="SAM" id="MobiDB-lite"/>
    </source>
</evidence>
<dbReference type="PRINTS" id="PR00380">
    <property type="entry name" value="KINESINHEAVY"/>
</dbReference>
<dbReference type="FunFam" id="3.40.850.10:FF:000011">
    <property type="entry name" value="Kinesin family member 21A"/>
    <property type="match status" value="1"/>
</dbReference>
<dbReference type="Pfam" id="PF00225">
    <property type="entry name" value="Kinesin"/>
    <property type="match status" value="1"/>
</dbReference>
<dbReference type="OrthoDB" id="3176171at2759"/>
<dbReference type="InterPro" id="IPR027640">
    <property type="entry name" value="Kinesin-like_fam"/>
</dbReference>
<feature type="compositionally biased region" description="Polar residues" evidence="13">
    <location>
        <begin position="479"/>
        <end position="507"/>
    </location>
</feature>
<evidence type="ECO:0000256" key="11">
    <source>
        <dbReference type="PROSITE-ProRule" id="PRU00283"/>
    </source>
</evidence>
<evidence type="ECO:0000256" key="4">
    <source>
        <dbReference type="ARBA" id="ARBA00022701"/>
    </source>
</evidence>
<feature type="compositionally biased region" description="Gly residues" evidence="13">
    <location>
        <begin position="636"/>
        <end position="649"/>
    </location>
</feature>
<dbReference type="GO" id="GO:0005874">
    <property type="term" value="C:microtubule"/>
    <property type="evidence" value="ECO:0007669"/>
    <property type="project" value="UniProtKB-KW"/>
</dbReference>
<keyword evidence="7 11" id="KW-0067">ATP-binding</keyword>
<dbReference type="Gene3D" id="3.40.850.10">
    <property type="entry name" value="Kinesin motor domain"/>
    <property type="match status" value="1"/>
</dbReference>
<feature type="compositionally biased region" description="Low complexity" evidence="13">
    <location>
        <begin position="1107"/>
        <end position="1120"/>
    </location>
</feature>
<dbReference type="CDD" id="cd01372">
    <property type="entry name" value="KISc_KIF4"/>
    <property type="match status" value="1"/>
</dbReference>
<dbReference type="InParanoid" id="A0A163J267"/>
<dbReference type="InterPro" id="IPR001752">
    <property type="entry name" value="Kinesin_motor_dom"/>
</dbReference>
<accession>A0A163J267</accession>
<evidence type="ECO:0000256" key="6">
    <source>
        <dbReference type="ARBA" id="ARBA00022741"/>
    </source>
</evidence>
<evidence type="ECO:0000256" key="10">
    <source>
        <dbReference type="ARBA" id="ARBA00023212"/>
    </source>
</evidence>
<dbReference type="PROSITE" id="PS00411">
    <property type="entry name" value="KINESIN_MOTOR_1"/>
    <property type="match status" value="1"/>
</dbReference>
<evidence type="ECO:0000256" key="7">
    <source>
        <dbReference type="ARBA" id="ARBA00022840"/>
    </source>
</evidence>
<evidence type="ECO:0000313" key="16">
    <source>
        <dbReference type="Proteomes" id="UP000078561"/>
    </source>
</evidence>
<dbReference type="SMART" id="SM00129">
    <property type="entry name" value="KISc"/>
    <property type="match status" value="1"/>
</dbReference>
<feature type="compositionally biased region" description="Low complexity" evidence="13">
    <location>
        <begin position="748"/>
        <end position="761"/>
    </location>
</feature>
<feature type="compositionally biased region" description="Basic residues" evidence="13">
    <location>
        <begin position="788"/>
        <end position="809"/>
    </location>
</feature>
<feature type="compositionally biased region" description="Polar residues" evidence="13">
    <location>
        <begin position="810"/>
        <end position="821"/>
    </location>
</feature>
<keyword evidence="2" id="KW-0963">Cytoplasm</keyword>
<keyword evidence="16" id="KW-1185">Reference proteome</keyword>
<dbReference type="GO" id="GO:0007052">
    <property type="term" value="P:mitotic spindle organization"/>
    <property type="evidence" value="ECO:0007669"/>
    <property type="project" value="TreeGrafter"/>
</dbReference>
<keyword evidence="5" id="KW-0677">Repeat</keyword>
<dbReference type="GO" id="GO:0051231">
    <property type="term" value="P:spindle elongation"/>
    <property type="evidence" value="ECO:0007669"/>
    <property type="project" value="TreeGrafter"/>
</dbReference>
<feature type="coiled-coil region" evidence="12">
    <location>
        <begin position="912"/>
        <end position="1057"/>
    </location>
</feature>
<dbReference type="GO" id="GO:0005524">
    <property type="term" value="F:ATP binding"/>
    <property type="evidence" value="ECO:0007669"/>
    <property type="project" value="UniProtKB-UniRule"/>
</dbReference>
<evidence type="ECO:0000256" key="9">
    <source>
        <dbReference type="ARBA" id="ARBA00023175"/>
    </source>
</evidence>
<feature type="compositionally biased region" description="Basic and acidic residues" evidence="13">
    <location>
        <begin position="61"/>
        <end position="72"/>
    </location>
</feature>
<keyword evidence="4" id="KW-0493">Microtubule</keyword>
<feature type="region of interest" description="Disordered" evidence="13">
    <location>
        <begin position="866"/>
        <end position="890"/>
    </location>
</feature>
<comment type="subcellular location">
    <subcellularLocation>
        <location evidence="1">Cytoplasm</location>
        <location evidence="1">Cytoskeleton</location>
    </subcellularLocation>
</comment>
<feature type="binding site" evidence="11">
    <location>
        <begin position="329"/>
        <end position="336"/>
    </location>
    <ligand>
        <name>ATP</name>
        <dbReference type="ChEBI" id="CHEBI:30616"/>
    </ligand>
</feature>
<organism evidence="15">
    <name type="scientific">Absidia glauca</name>
    <name type="common">Pin mould</name>
    <dbReference type="NCBI Taxonomy" id="4829"/>
    <lineage>
        <taxon>Eukaryota</taxon>
        <taxon>Fungi</taxon>
        <taxon>Fungi incertae sedis</taxon>
        <taxon>Mucoromycota</taxon>
        <taxon>Mucoromycotina</taxon>
        <taxon>Mucoromycetes</taxon>
        <taxon>Mucorales</taxon>
        <taxon>Cunninghamellaceae</taxon>
        <taxon>Absidia</taxon>
    </lineage>
</organism>
<evidence type="ECO:0000259" key="14">
    <source>
        <dbReference type="PROSITE" id="PS50067"/>
    </source>
</evidence>
<dbReference type="GO" id="GO:0007018">
    <property type="term" value="P:microtubule-based movement"/>
    <property type="evidence" value="ECO:0007669"/>
    <property type="project" value="InterPro"/>
</dbReference>
<dbReference type="GO" id="GO:0008017">
    <property type="term" value="F:microtubule binding"/>
    <property type="evidence" value="ECO:0007669"/>
    <property type="project" value="InterPro"/>
</dbReference>
<feature type="region of interest" description="Disordered" evidence="13">
    <location>
        <begin position="477"/>
        <end position="513"/>
    </location>
</feature>
<evidence type="ECO:0000256" key="5">
    <source>
        <dbReference type="ARBA" id="ARBA00022737"/>
    </source>
</evidence>
<sequence length="1367" mass="153140">MRSPISQNRRARHMLFSLGINRQDPLFFWYQVQQEEACQVRLISSYGGYHGCERGSNTTPRPREQHNDERRISHQPSKRNETSPPMIDHFTLLVPTLTYLPASARSCSRRSTNGKTDWLQKNPALTATILFNLPLLPISIFSDPAYLSFESISSSDLRDSGMWQYKSPGAPKLWSIFIFQKAGFEKTHQHFSLPTSQVLGFSNRVMLGIHKDCVGRFEKSKYTHLVNRWLHQLPPSGKLAFPVSTDALKQTLVAVRVRPLTESEQQHHCKNNITFVPNQPQLNVGQDRSFTFDYTYTPLTGQQKVFDTCVIPLVNKYMDGYNSTILAYGQTGSGKTFSMGIGLDSALNPLNDGIVPLFINTLFGRLEQKQDTLGTHHSEVSVSFLELYNEEIVDLLCATRKENASNLSIREDHHGNIHWSGVREEKVHNAKDLFEYLKKGSVARTTASTDMNHTSSRSHAIFSVVLKQTLYCTEDPLPHSNSSKKSTLPSHESLTIASPTSSTNSSDPVPDAAPMVTRTLVSKFHFVDLAGSERLKRTNAVGDRAKEGISINSGLLALGNVISALGDESRKSAHVPYRDSKLTRLLQDSLGGNSQTLMLACISPADINHTETLNTLKYANRARNIRNRVMINQELSGGGGNNGGGGGGESEQRLKGTIRRLKNEIRTNEDFVRAVNDEMDGLKITVQQLQSANSSMATELAQVKCERDLLQARIKQHSGGGGDSDVDTLMQQLTDEYTKTIEQLRAQLQQQQQQGSLNNGSTPEEASSVDQGPPKATSPNQGKPTDTKKKRHSHRIGSLRRSLKGRHRTSNGSVSSKSTLRPDSLTTVCNAKQVKTDIRQENQFIQIVQASLDSLALKTPVDEPGTDIFSAHDGSTDQAGREKASSPSSLSTTTATLCLQLIQRFQQSVSGKSELLQHLDQVEKQRKDTIQQLEHKLSDEKQKTAQLQAQQRQKLNELVEQYEQKQRKQLTELQTLRRKHTQLVNSSATTRTQQENAIRNLKTSLEDAKHDKKKTIKRMKQETSRTREKCQEYEQLIEEGRRLEKQAAQTKKKLERDLTQAWSSNKKLGEENQALQLQLKHMSPLAPRKPLATNGQQEQGGASRLNGTGSLLPTPPTSTLHQRPFHHNKRPKKKDNAKLISLQQNVIERKQLILRAITAHANSQVPSGKISELREKRDRLIQEQDELLKERDLVIQDQTGDTTALDATSPQYMDERIDAITSEIDLLNYCIEQLEAAFPTTTTTNNLSAGGNKIDDDWVDVVDQDTHIDAPTTTKSGHAIALSLVRTLEQDEPRLVCEALVNDLVQLKQEQHTNHLLTSHLTTTLVRHQEALVRMRKGNDMDSSFQHAFHDPIRMWNGLVLLASMCP</sequence>
<keyword evidence="8 12" id="KW-0175">Coiled coil</keyword>
<dbReference type="GO" id="GO:0003777">
    <property type="term" value="F:microtubule motor activity"/>
    <property type="evidence" value="ECO:0007669"/>
    <property type="project" value="InterPro"/>
</dbReference>
<evidence type="ECO:0000256" key="12">
    <source>
        <dbReference type="SAM" id="Coils"/>
    </source>
</evidence>